<keyword evidence="1" id="KW-0145">Chemotaxis</keyword>
<feature type="transmembrane region" description="Helical" evidence="5">
    <location>
        <begin position="194"/>
        <end position="212"/>
    </location>
</feature>
<evidence type="ECO:0000256" key="4">
    <source>
        <dbReference type="SAM" id="Coils"/>
    </source>
</evidence>
<keyword evidence="3" id="KW-0807">Transducer</keyword>
<comment type="similarity">
    <text evidence="2">Belongs to the methyl-accepting chemotaxis (MCP) protein family.</text>
</comment>
<keyword evidence="5" id="KW-1133">Transmembrane helix</keyword>
<evidence type="ECO:0000259" key="6">
    <source>
        <dbReference type="PROSITE" id="PS50111"/>
    </source>
</evidence>
<dbReference type="SUPFAM" id="SSF58104">
    <property type="entry name" value="Methyl-accepting chemotaxis protein (MCP) signaling domain"/>
    <property type="match status" value="1"/>
</dbReference>
<protein>
    <submittedName>
        <fullName evidence="8">Signal transduction four helix bundle sensory module</fullName>
    </submittedName>
</protein>
<dbReference type="InterPro" id="IPR051310">
    <property type="entry name" value="MCP_chemotaxis"/>
</dbReference>
<feature type="domain" description="HAMP" evidence="7">
    <location>
        <begin position="213"/>
        <end position="265"/>
    </location>
</feature>
<dbReference type="RefSeq" id="WP_016547904.1">
    <property type="nucleotide sequence ID" value="NZ_AKWZ02000002.1"/>
</dbReference>
<feature type="coiled-coil region" evidence="4">
    <location>
        <begin position="498"/>
        <end position="525"/>
    </location>
</feature>
<proteinExistence type="inferred from homology"/>
<dbReference type="PANTHER" id="PTHR43531:SF11">
    <property type="entry name" value="METHYL-ACCEPTING CHEMOTAXIS PROTEIN 3"/>
    <property type="match status" value="1"/>
</dbReference>
<organism evidence="8 9">
    <name type="scientific">Leptospira fainei serovar Hurstbridge str. BUT 6</name>
    <dbReference type="NCBI Taxonomy" id="1193011"/>
    <lineage>
        <taxon>Bacteria</taxon>
        <taxon>Pseudomonadati</taxon>
        <taxon>Spirochaetota</taxon>
        <taxon>Spirochaetia</taxon>
        <taxon>Leptospirales</taxon>
        <taxon>Leptospiraceae</taxon>
        <taxon>Leptospira</taxon>
    </lineage>
</organism>
<dbReference type="Gene3D" id="1.10.287.950">
    <property type="entry name" value="Methyl-accepting chemotaxis protein"/>
    <property type="match status" value="1"/>
</dbReference>
<dbReference type="InterPro" id="IPR004089">
    <property type="entry name" value="MCPsignal_dom"/>
</dbReference>
<dbReference type="OrthoDB" id="353878at2"/>
<keyword evidence="9" id="KW-1185">Reference proteome</keyword>
<dbReference type="AlphaFoldDB" id="S3V2W1"/>
<keyword evidence="5" id="KW-0812">Transmembrane</keyword>
<sequence length="570" mass="62358">MFANMSIANRLRGSFFLIVLILLVIASVGIVSLDRVFEAINGPMREAILKKDLASKLLRSTIEMEFRQVKAFRLDKANEIQESPGKFLTEFREKTDRDLRTLEPLIKRPKGIKLLKEFKKEREHYLSILEKILVLQSSKAGLTEVTSFFHSEVDPSQKKLTHLLDEIYSFQAEILELETNELQRIQKISFWSDLILSAFALIGAMGLSWVIVRSITLPLNHALSASETVASGNLNIILDTNRKDETGKLLSSMDIMVGNLKSLITVVRDTSQIAKESSFEIEAQVESVNNTSQQIAAGSEESSASLEELSSSFQNVASAVEREAKLAGQIDSRSQNFVKQLREVEISLSDLVKTSQAAEISAEKGKATVLKATKAMEDIRGISQQIRGIVDIITEISEQTNLLSLNASIEAARAGEAGKGFAVVASEISKLSTRTNESVKGIQDLISSTDGIVELGTQNVGEVILSIESVSEDIRSIHAASESVITALGEQLRSAEGISATIREVSELSSEVAEATKEQKAAVAEISESMQNSTAEAQRLASISQKLASQAQGLKARTEQLDSNLSRFQI</sequence>
<dbReference type="Pfam" id="PF00672">
    <property type="entry name" value="HAMP"/>
    <property type="match status" value="1"/>
</dbReference>
<dbReference type="EMBL" id="AKWZ02000002">
    <property type="protein sequence ID" value="EPG75783.1"/>
    <property type="molecule type" value="Genomic_DNA"/>
</dbReference>
<dbReference type="InterPro" id="IPR003660">
    <property type="entry name" value="HAMP_dom"/>
</dbReference>
<dbReference type="Pfam" id="PF12729">
    <property type="entry name" value="4HB_MCP_1"/>
    <property type="match status" value="1"/>
</dbReference>
<dbReference type="PANTHER" id="PTHR43531">
    <property type="entry name" value="PROTEIN ICFG"/>
    <property type="match status" value="1"/>
</dbReference>
<keyword evidence="5" id="KW-0472">Membrane</keyword>
<dbReference type="InterPro" id="IPR024478">
    <property type="entry name" value="HlyB_4HB_MCP"/>
</dbReference>
<dbReference type="Pfam" id="PF00015">
    <property type="entry name" value="MCPsignal"/>
    <property type="match status" value="1"/>
</dbReference>
<dbReference type="Proteomes" id="UP000014540">
    <property type="component" value="Unassembled WGS sequence"/>
</dbReference>
<gene>
    <name evidence="8" type="ORF">LEP1GSC058_0550</name>
</gene>
<dbReference type="PROSITE" id="PS50111">
    <property type="entry name" value="CHEMOTAXIS_TRANSDUC_2"/>
    <property type="match status" value="1"/>
</dbReference>
<dbReference type="PROSITE" id="PS50885">
    <property type="entry name" value="HAMP"/>
    <property type="match status" value="1"/>
</dbReference>
<evidence type="ECO:0000259" key="7">
    <source>
        <dbReference type="PROSITE" id="PS50885"/>
    </source>
</evidence>
<dbReference type="GO" id="GO:0004888">
    <property type="term" value="F:transmembrane signaling receptor activity"/>
    <property type="evidence" value="ECO:0007669"/>
    <property type="project" value="TreeGrafter"/>
</dbReference>
<dbReference type="GO" id="GO:0007165">
    <property type="term" value="P:signal transduction"/>
    <property type="evidence" value="ECO:0007669"/>
    <property type="project" value="UniProtKB-KW"/>
</dbReference>
<dbReference type="CDD" id="cd06225">
    <property type="entry name" value="HAMP"/>
    <property type="match status" value="1"/>
</dbReference>
<comment type="caution">
    <text evidence="8">The sequence shown here is derived from an EMBL/GenBank/DDBJ whole genome shotgun (WGS) entry which is preliminary data.</text>
</comment>
<evidence type="ECO:0000313" key="8">
    <source>
        <dbReference type="EMBL" id="EPG75783.1"/>
    </source>
</evidence>
<evidence type="ECO:0000256" key="3">
    <source>
        <dbReference type="PROSITE-ProRule" id="PRU00284"/>
    </source>
</evidence>
<evidence type="ECO:0000313" key="9">
    <source>
        <dbReference type="Proteomes" id="UP000014540"/>
    </source>
</evidence>
<dbReference type="STRING" id="1193011.LEP1GSC058_0550"/>
<reference evidence="8" key="1">
    <citation type="submission" date="2013-04" db="EMBL/GenBank/DDBJ databases">
        <authorList>
            <person name="Harkins D.M."/>
            <person name="Durkin A.S."/>
            <person name="Selengut J.D."/>
            <person name="Sanka R."/>
            <person name="DePew J."/>
            <person name="Purushe J."/>
            <person name="Ahmed A."/>
            <person name="van der Linden H."/>
            <person name="Goris M.G.A."/>
            <person name="Hartskeerl R.A."/>
            <person name="Vinetz J.M."/>
            <person name="Sutton G.G."/>
            <person name="Nelson W.C."/>
            <person name="Fouts D.E."/>
        </authorList>
    </citation>
    <scope>NUCLEOTIDE SEQUENCE [LARGE SCALE GENOMIC DNA]</scope>
    <source>
        <strain evidence="8">BUT 6</strain>
    </source>
</reference>
<accession>S3V2W1</accession>
<evidence type="ECO:0000256" key="2">
    <source>
        <dbReference type="ARBA" id="ARBA00029447"/>
    </source>
</evidence>
<dbReference type="SMART" id="SM00283">
    <property type="entry name" value="MA"/>
    <property type="match status" value="1"/>
</dbReference>
<evidence type="ECO:0000256" key="1">
    <source>
        <dbReference type="ARBA" id="ARBA00022500"/>
    </source>
</evidence>
<dbReference type="GO" id="GO:0005886">
    <property type="term" value="C:plasma membrane"/>
    <property type="evidence" value="ECO:0007669"/>
    <property type="project" value="TreeGrafter"/>
</dbReference>
<feature type="domain" description="Methyl-accepting transducer" evidence="6">
    <location>
        <begin position="270"/>
        <end position="527"/>
    </location>
</feature>
<name>S3V2W1_9LEPT</name>
<feature type="transmembrane region" description="Helical" evidence="5">
    <location>
        <begin position="15"/>
        <end position="37"/>
    </location>
</feature>
<dbReference type="GO" id="GO:0006935">
    <property type="term" value="P:chemotaxis"/>
    <property type="evidence" value="ECO:0007669"/>
    <property type="project" value="UniProtKB-KW"/>
</dbReference>
<dbReference type="SMART" id="SM00304">
    <property type="entry name" value="HAMP"/>
    <property type="match status" value="1"/>
</dbReference>
<keyword evidence="4" id="KW-0175">Coiled coil</keyword>
<evidence type="ECO:0000256" key="5">
    <source>
        <dbReference type="SAM" id="Phobius"/>
    </source>
</evidence>